<accession>A0A1M5LJG2</accession>
<dbReference type="Gene3D" id="3.30.365.10">
    <property type="entry name" value="Aldehyde oxidase/xanthine dehydrogenase, molybdopterin binding domain"/>
    <property type="match status" value="4"/>
</dbReference>
<dbReference type="PANTHER" id="PTHR11908:SF132">
    <property type="entry name" value="ALDEHYDE OXIDASE 1-RELATED"/>
    <property type="match status" value="1"/>
</dbReference>
<dbReference type="AlphaFoldDB" id="A0A1M5LJG2"/>
<evidence type="ECO:0000256" key="2">
    <source>
        <dbReference type="ARBA" id="ARBA00023002"/>
    </source>
</evidence>
<dbReference type="SUPFAM" id="SSF56003">
    <property type="entry name" value="Molybdenum cofactor-binding domain"/>
    <property type="match status" value="1"/>
</dbReference>
<dbReference type="GO" id="GO:0016491">
    <property type="term" value="F:oxidoreductase activity"/>
    <property type="evidence" value="ECO:0007669"/>
    <property type="project" value="UniProtKB-KW"/>
</dbReference>
<dbReference type="InterPro" id="IPR036856">
    <property type="entry name" value="Ald_Oxase/Xan_DH_a/b_sf"/>
</dbReference>
<protein>
    <submittedName>
        <fullName evidence="4">CO or xanthine dehydrogenase, Mo-binding subunit</fullName>
    </submittedName>
</protein>
<dbReference type="InterPro" id="IPR037165">
    <property type="entry name" value="AldOxase/xan_DH_Mopterin-bd_sf"/>
</dbReference>
<dbReference type="PANTHER" id="PTHR11908">
    <property type="entry name" value="XANTHINE DEHYDROGENASE"/>
    <property type="match status" value="1"/>
</dbReference>
<dbReference type="InterPro" id="IPR046867">
    <property type="entry name" value="AldOxase/xan_DH_MoCoBD2"/>
</dbReference>
<dbReference type="Pfam" id="PF02738">
    <property type="entry name" value="MoCoBD_1"/>
    <property type="match status" value="1"/>
</dbReference>
<dbReference type="InterPro" id="IPR000674">
    <property type="entry name" value="Ald_Oxase/Xan_DH_a/b"/>
</dbReference>
<dbReference type="Proteomes" id="UP000189796">
    <property type="component" value="Chromosome I"/>
</dbReference>
<dbReference type="OrthoDB" id="8123321at2"/>
<dbReference type="RefSeq" id="WP_079601285.1">
    <property type="nucleotide sequence ID" value="NZ_LT670817.1"/>
</dbReference>
<dbReference type="Pfam" id="PF20256">
    <property type="entry name" value="MoCoBD_2"/>
    <property type="match status" value="1"/>
</dbReference>
<dbReference type="InterPro" id="IPR016208">
    <property type="entry name" value="Ald_Oxase/xanthine_DH-like"/>
</dbReference>
<feature type="domain" description="Aldehyde oxidase/xanthine dehydrogenase a/b hammerhead" evidence="3">
    <location>
        <begin position="25"/>
        <end position="136"/>
    </location>
</feature>
<evidence type="ECO:0000313" key="5">
    <source>
        <dbReference type="Proteomes" id="UP000189796"/>
    </source>
</evidence>
<dbReference type="Pfam" id="PF01315">
    <property type="entry name" value="Ald_Xan_dh_C"/>
    <property type="match status" value="1"/>
</dbReference>
<reference evidence="4 5" key="1">
    <citation type="submission" date="2016-11" db="EMBL/GenBank/DDBJ databases">
        <authorList>
            <person name="Jaros S."/>
            <person name="Januszkiewicz K."/>
            <person name="Wedrychowicz H."/>
        </authorList>
    </citation>
    <scope>NUCLEOTIDE SEQUENCE [LARGE SCALE GENOMIC DNA]</scope>
    <source>
        <strain evidence="4 5">GAS138</strain>
    </source>
</reference>
<evidence type="ECO:0000256" key="1">
    <source>
        <dbReference type="ARBA" id="ARBA00022505"/>
    </source>
</evidence>
<evidence type="ECO:0000259" key="3">
    <source>
        <dbReference type="SMART" id="SM01008"/>
    </source>
</evidence>
<dbReference type="GO" id="GO:0005506">
    <property type="term" value="F:iron ion binding"/>
    <property type="evidence" value="ECO:0007669"/>
    <property type="project" value="InterPro"/>
</dbReference>
<dbReference type="Gene3D" id="3.90.1170.50">
    <property type="entry name" value="Aldehyde oxidase/xanthine dehydrogenase, a/b hammerhead"/>
    <property type="match status" value="1"/>
</dbReference>
<proteinExistence type="predicted"/>
<gene>
    <name evidence="4" type="ORF">SAMN05443248_2260</name>
</gene>
<dbReference type="SUPFAM" id="SSF54665">
    <property type="entry name" value="CO dehydrogenase molybdoprotein N-domain-like"/>
    <property type="match status" value="1"/>
</dbReference>
<keyword evidence="1" id="KW-0500">Molybdenum</keyword>
<keyword evidence="2" id="KW-0560">Oxidoreductase</keyword>
<sequence length="807" mass="87159">MTAGPAALRFVSANRRVREDRRFVAGRGQYVADVALEGMLHVAVLSSPHPAARIVSIDASAALAMPGVHYVLTGDELAAATDPLMNGLDTPLVRRHPLAVGQTRYAGEWVAAVVADTRALAEDAVENVDVTYEPLPFVISAEEALRPDSPPVHPAHGSNVLLDRTFVWGEVEKHFAESPRHLSFRVTWGRNSTVPIETFGVAASWDPWRDMLDVWASIQMPKYPDQIARALRIPANNVRVHQDVDVGGSYGVKRGIKQTVLVAHLARRLGRPVRLIEDRLENMGGGDAHGPDRIFDVEVAFNDDGIVKSMKIRALDNAGAYAGRAPFQLGKPIGAIVGPYRIESVQYRAQSVTSNKAVQEAVRGFGQAPTNYAIETAIDKVAAAVGLERIEVRRRNFIRKEQFPYLIPSGSTYDSGDYHTVVDKVFAHIDFAALEKERDRLRASGLLAGIGIAACLEPSGGNSSFEPLLNEKNTTSTWMDSCRINIDGLGFVTVTIHNTSSGQGHETLVATVIGEVLQIEPDLIRVVRPDSLACLPSNSPVGSRMAIMLGGAAFHAAQKLKTKLTRIGAHQFGLGEDKMVYAAGGVTDPSSGRQLGWAEITNIAHRNHHLLPEGMEPGLESTHVMQVPTGGKLPKDGRVQMYPCHSFEFHVVLMAIDPELGKPEIRRYVIGHDCGTVINPHIVKGMTLGGIAHGLGAALLEEFVYNGEGQLITQSFMDYLLPSSHEVPEVEIVHHCTPSPYTVFGQKGSGESGYLGAPAAISAAINDCVAALGISFNKLPIRISAIGDAIAEAQQAKPQKKSKEQAK</sequence>
<organism evidence="4 5">
    <name type="scientific">Bradyrhizobium erythrophlei</name>
    <dbReference type="NCBI Taxonomy" id="1437360"/>
    <lineage>
        <taxon>Bacteria</taxon>
        <taxon>Pseudomonadati</taxon>
        <taxon>Pseudomonadota</taxon>
        <taxon>Alphaproteobacteria</taxon>
        <taxon>Hyphomicrobiales</taxon>
        <taxon>Nitrobacteraceae</taxon>
        <taxon>Bradyrhizobium</taxon>
    </lineage>
</organism>
<dbReference type="InterPro" id="IPR008274">
    <property type="entry name" value="AldOxase/xan_DH_MoCoBD1"/>
</dbReference>
<name>A0A1M5LJG2_9BRAD</name>
<dbReference type="EMBL" id="LT670817">
    <property type="protein sequence ID" value="SHG65284.1"/>
    <property type="molecule type" value="Genomic_DNA"/>
</dbReference>
<evidence type="ECO:0000313" key="4">
    <source>
        <dbReference type="EMBL" id="SHG65284.1"/>
    </source>
</evidence>
<dbReference type="SMART" id="SM01008">
    <property type="entry name" value="Ald_Xan_dh_C"/>
    <property type="match status" value="1"/>
</dbReference>